<name>A0AA35LSS2_9HYPO</name>
<keyword evidence="2" id="KW-1185">Reference proteome</keyword>
<evidence type="ECO:0000313" key="2">
    <source>
        <dbReference type="Proteomes" id="UP001160390"/>
    </source>
</evidence>
<comment type="caution">
    <text evidence="1">The sequence shown here is derived from an EMBL/GenBank/DDBJ whole genome shotgun (WGS) entry which is preliminary data.</text>
</comment>
<gene>
    <name evidence="1" type="ORF">CCHLO57077_00015805</name>
</gene>
<organism evidence="1 2">
    <name type="scientific">Clonostachys chloroleuca</name>
    <dbReference type="NCBI Taxonomy" id="1926264"/>
    <lineage>
        <taxon>Eukaryota</taxon>
        <taxon>Fungi</taxon>
        <taxon>Dikarya</taxon>
        <taxon>Ascomycota</taxon>
        <taxon>Pezizomycotina</taxon>
        <taxon>Sordariomycetes</taxon>
        <taxon>Hypocreomycetidae</taxon>
        <taxon>Hypocreales</taxon>
        <taxon>Bionectriaceae</taxon>
        <taxon>Clonostachys</taxon>
    </lineage>
</organism>
<dbReference type="AlphaFoldDB" id="A0AA35LSS2"/>
<protein>
    <submittedName>
        <fullName evidence="1">Uncharacterized protein</fullName>
    </submittedName>
</protein>
<dbReference type="Proteomes" id="UP001160390">
    <property type="component" value="Unassembled WGS sequence"/>
</dbReference>
<dbReference type="EMBL" id="CABFNP030000615">
    <property type="protein sequence ID" value="CAI6058437.1"/>
    <property type="molecule type" value="Genomic_DNA"/>
</dbReference>
<proteinExistence type="predicted"/>
<evidence type="ECO:0000313" key="1">
    <source>
        <dbReference type="EMBL" id="CAI6058437.1"/>
    </source>
</evidence>
<reference evidence="1" key="1">
    <citation type="submission" date="2023-01" db="EMBL/GenBank/DDBJ databases">
        <authorList>
            <person name="Piombo E."/>
        </authorList>
    </citation>
    <scope>NUCLEOTIDE SEQUENCE</scope>
</reference>
<sequence length="163" mass="18128">MPRDWYEKDVISFLFLVAAHIVEEDFHWPMILESGAPILCREPGSKVRPGVARDSSTSIFRAEEGSSWADVQRKAGAQRFAEHVGIKCDSPVRVIGFGNGEQIGQLRGALKVLSDVPLLHLCPGLESTTVSAEEPSSSKKLLYILLDDVQRHQISYQVVGYYE</sequence>
<accession>A0AA35LSS2</accession>